<feature type="region of interest" description="Disordered" evidence="8">
    <location>
        <begin position="197"/>
        <end position="216"/>
    </location>
</feature>
<dbReference type="Gene3D" id="3.40.50.300">
    <property type="entry name" value="P-loop containing nucleotide triphosphate hydrolases"/>
    <property type="match status" value="1"/>
</dbReference>
<comment type="similarity">
    <text evidence="6 7">Belongs to the AAA ATPase family.</text>
</comment>
<keyword evidence="3 10" id="KW-0647">Proteasome</keyword>
<evidence type="ECO:0000259" key="9">
    <source>
        <dbReference type="SMART" id="SM00382"/>
    </source>
</evidence>
<evidence type="ECO:0000256" key="5">
    <source>
        <dbReference type="ARBA" id="ARBA00023186"/>
    </source>
</evidence>
<dbReference type="GO" id="GO:0000502">
    <property type="term" value="C:proteasome complex"/>
    <property type="evidence" value="ECO:0007669"/>
    <property type="project" value="UniProtKB-KW"/>
</dbReference>
<comment type="caution">
    <text evidence="10">The sequence shown here is derived from an EMBL/GenBank/DDBJ whole genome shotgun (WGS) entry which is preliminary data.</text>
</comment>
<dbReference type="RefSeq" id="WP_264036405.1">
    <property type="nucleotide sequence ID" value="NZ_BAABGF010000058.1"/>
</dbReference>
<dbReference type="InterPro" id="IPR041626">
    <property type="entry name" value="Prot_ATP_ID_OB_N"/>
</dbReference>
<dbReference type="SUPFAM" id="SSF52540">
    <property type="entry name" value="P-loop containing nucleoside triphosphate hydrolases"/>
    <property type="match status" value="1"/>
</dbReference>
<dbReference type="PANTHER" id="PTHR23077">
    <property type="entry name" value="AAA-FAMILY ATPASE"/>
    <property type="match status" value="1"/>
</dbReference>
<proteinExistence type="inferred from homology"/>
<feature type="domain" description="AAA+ ATPase" evidence="9">
    <location>
        <begin position="284"/>
        <end position="440"/>
    </location>
</feature>
<dbReference type="InterPro" id="IPR027417">
    <property type="entry name" value="P-loop_NTPase"/>
</dbReference>
<accession>A0ABP8F9L7</accession>
<dbReference type="InterPro" id="IPR003959">
    <property type="entry name" value="ATPase_AAA_core"/>
</dbReference>
<dbReference type="NCBIfam" id="TIGR03689">
    <property type="entry name" value="pup_AAA"/>
    <property type="match status" value="1"/>
</dbReference>
<keyword evidence="4" id="KW-0175">Coiled coil</keyword>
<feature type="binding site" evidence="6">
    <location>
        <begin position="295"/>
        <end position="300"/>
    </location>
    <ligand>
        <name>ATP</name>
        <dbReference type="ChEBI" id="CHEBI:30616"/>
    </ligand>
</feature>
<sequence>MGGSERSEAFGTPSESGMSPGDAAELEELRREAALLREQLEHAAGQGGARSARDVHQLEARIDSLAARNSKLMETLKEARQQLLALREEVDRLGQPPSGYGVLLGAHEDETVDVFTSGRKMRLTCSPNIDVASLRKGQTVRLNEALTVVEAGTYESVGEISTLRELLADGHRALVVGHADEERIVWLAEPLVAEDLPEGHPDALNDDTRPRKLRPGDSLLVDTKAGYAFERIPKAEVEDLVLEEVPDVSYQDIGGLTRQIEQIRDAVELPFLHKELYREYALRPPKGVLLYGPPGCGKTLIAKAVANSLAKKMAEVRGDDAREAKSYFLNIKGPELLNKFVGETERHIRLIFQRAREKASEGTPVIVFFDEMDSIFRTRGTGVSSDVETTVVPQLLSEIDGVEGLENVIVIGASNREDMIDPAILRPGRLDVKIKIERPDAEAAQDIFSKYLVETLPVHADDLAEFGGDRSACIRAMIEKVVERMYAEIDDNRFLEVTYANGDKEVMYFKDFNSGAMIQNVVDRAKKNAIKSVLETGQPGLRIQHLLDSIVDEFAENEDLPNTTNPDDWARISGKKGERIVYIRTLVTGKSSSASRAIDTESNLGQYL</sequence>
<dbReference type="InterPro" id="IPR003593">
    <property type="entry name" value="AAA+_ATPase"/>
</dbReference>
<feature type="compositionally biased region" description="Basic and acidic residues" evidence="8">
    <location>
        <begin position="197"/>
        <end position="210"/>
    </location>
</feature>
<organism evidence="10 11">
    <name type="scientific">Mycobacterium paraffinicum</name>
    <dbReference type="NCBI Taxonomy" id="53378"/>
    <lineage>
        <taxon>Bacteria</taxon>
        <taxon>Bacillati</taxon>
        <taxon>Actinomycetota</taxon>
        <taxon>Actinomycetes</taxon>
        <taxon>Mycobacteriales</taxon>
        <taxon>Mycobacteriaceae</taxon>
        <taxon>Mycobacterium</taxon>
    </lineage>
</organism>
<evidence type="ECO:0000256" key="1">
    <source>
        <dbReference type="ARBA" id="ARBA00022741"/>
    </source>
</evidence>
<keyword evidence="5" id="KW-0143">Chaperone</keyword>
<dbReference type="Pfam" id="PF00004">
    <property type="entry name" value="AAA"/>
    <property type="match status" value="1"/>
</dbReference>
<dbReference type="InterPro" id="IPR012340">
    <property type="entry name" value="NA-bd_OB-fold"/>
</dbReference>
<evidence type="ECO:0000256" key="3">
    <source>
        <dbReference type="ARBA" id="ARBA00022942"/>
    </source>
</evidence>
<evidence type="ECO:0000313" key="10">
    <source>
        <dbReference type="EMBL" id="GAA4298492.1"/>
    </source>
</evidence>
<evidence type="ECO:0000313" key="11">
    <source>
        <dbReference type="Proteomes" id="UP001501417"/>
    </source>
</evidence>
<evidence type="ECO:0000256" key="6">
    <source>
        <dbReference type="HAMAP-Rule" id="MF_02112"/>
    </source>
</evidence>
<comment type="subunit">
    <text evidence="6">Homohexamer. Assembles into a hexameric ring structure.</text>
</comment>
<dbReference type="Pfam" id="PF16450">
    <property type="entry name" value="Prot_ATP_ID_OB_C"/>
    <property type="match status" value="1"/>
</dbReference>
<dbReference type="InterPro" id="IPR050168">
    <property type="entry name" value="AAA_ATPase_domain"/>
</dbReference>
<dbReference type="HAMAP" id="MF_02112">
    <property type="entry name" value="ARC_ATPase"/>
    <property type="match status" value="1"/>
</dbReference>
<keyword evidence="2 6" id="KW-0067">ATP-binding</keyword>
<keyword evidence="1 6" id="KW-0547">Nucleotide-binding</keyword>
<dbReference type="SMART" id="SM00382">
    <property type="entry name" value="AAA"/>
    <property type="match status" value="1"/>
</dbReference>
<evidence type="ECO:0000256" key="7">
    <source>
        <dbReference type="RuleBase" id="RU003651"/>
    </source>
</evidence>
<evidence type="ECO:0000256" key="2">
    <source>
        <dbReference type="ARBA" id="ARBA00022840"/>
    </source>
</evidence>
<dbReference type="Gene3D" id="2.40.50.140">
    <property type="entry name" value="Nucleic acid-binding proteins"/>
    <property type="match status" value="2"/>
</dbReference>
<dbReference type="InterPro" id="IPR032501">
    <property type="entry name" value="Prot_ATP_ID_OB_2nd"/>
</dbReference>
<dbReference type="InterPro" id="IPR003960">
    <property type="entry name" value="ATPase_AAA_CS"/>
</dbReference>
<name>A0ABP8F9L7_9MYCO</name>
<reference evidence="11" key="1">
    <citation type="journal article" date="2019" name="Int. J. Syst. Evol. Microbiol.">
        <title>The Global Catalogue of Microorganisms (GCM) 10K type strain sequencing project: providing services to taxonomists for standard genome sequencing and annotation.</title>
        <authorList>
            <consortium name="The Broad Institute Genomics Platform"/>
            <consortium name="The Broad Institute Genome Sequencing Center for Infectious Disease"/>
            <person name="Wu L."/>
            <person name="Ma J."/>
        </authorList>
    </citation>
    <scope>NUCLEOTIDE SEQUENCE [LARGE SCALE GENOMIC DNA]</scope>
    <source>
        <strain evidence="11">JCM 17782</strain>
    </source>
</reference>
<evidence type="ECO:0000256" key="4">
    <source>
        <dbReference type="ARBA" id="ARBA00023054"/>
    </source>
</evidence>
<protein>
    <recommendedName>
        <fullName evidence="6">AAA ATPase forming ring-shaped complexes</fullName>
        <shortName evidence="6">ARC</shortName>
    </recommendedName>
</protein>
<dbReference type="EMBL" id="BAABGF010000058">
    <property type="protein sequence ID" value="GAA4298492.1"/>
    <property type="molecule type" value="Genomic_DNA"/>
</dbReference>
<dbReference type="InterPro" id="IPR022482">
    <property type="entry name" value="Proteasome_ATPase"/>
</dbReference>
<evidence type="ECO:0000256" key="8">
    <source>
        <dbReference type="SAM" id="MobiDB-lite"/>
    </source>
</evidence>
<feature type="region of interest" description="Disordered" evidence="8">
    <location>
        <begin position="1"/>
        <end position="28"/>
    </location>
</feature>
<dbReference type="Gene3D" id="1.20.5.170">
    <property type="match status" value="1"/>
</dbReference>
<dbReference type="PANTHER" id="PTHR23077:SF144">
    <property type="entry name" value="PROTEASOME-ASSOCIATED ATPASE"/>
    <property type="match status" value="1"/>
</dbReference>
<dbReference type="Proteomes" id="UP001501417">
    <property type="component" value="Unassembled WGS sequence"/>
</dbReference>
<dbReference type="PROSITE" id="PS00674">
    <property type="entry name" value="AAA"/>
    <property type="match status" value="1"/>
</dbReference>
<gene>
    <name evidence="6 10" type="primary">arc</name>
    <name evidence="10" type="ORF">GCM10023161_51560</name>
</gene>
<keyword evidence="11" id="KW-1185">Reference proteome</keyword>
<dbReference type="Pfam" id="PF17758">
    <property type="entry name" value="Prot_ATP_ID_OB_N"/>
    <property type="match status" value="1"/>
</dbReference>